<keyword evidence="2" id="KW-1185">Reference proteome</keyword>
<dbReference type="RefSeq" id="WP_133234637.1">
    <property type="nucleotide sequence ID" value="NZ_SOZE01000028.1"/>
</dbReference>
<accession>A0A4Y8S6I8</accession>
<evidence type="ECO:0008006" key="3">
    <source>
        <dbReference type="Google" id="ProtNLM"/>
    </source>
</evidence>
<dbReference type="OrthoDB" id="903892at2"/>
<name>A0A4Y8S6I8_9SPHI</name>
<dbReference type="EMBL" id="SOZE01000028">
    <property type="protein sequence ID" value="TFF34633.1"/>
    <property type="molecule type" value="Genomic_DNA"/>
</dbReference>
<protein>
    <recommendedName>
        <fullName evidence="3">RHS repeat protein</fullName>
    </recommendedName>
</protein>
<comment type="caution">
    <text evidence="1">The sequence shown here is derived from an EMBL/GenBank/DDBJ whole genome shotgun (WGS) entry which is preliminary data.</text>
</comment>
<proteinExistence type="predicted"/>
<dbReference type="Proteomes" id="UP000297540">
    <property type="component" value="Unassembled WGS sequence"/>
</dbReference>
<evidence type="ECO:0000313" key="1">
    <source>
        <dbReference type="EMBL" id="TFF34633.1"/>
    </source>
</evidence>
<organism evidence="1 2">
    <name type="scientific">Mucilaginibacter psychrotolerans</name>
    <dbReference type="NCBI Taxonomy" id="1524096"/>
    <lineage>
        <taxon>Bacteria</taxon>
        <taxon>Pseudomonadati</taxon>
        <taxon>Bacteroidota</taxon>
        <taxon>Sphingobacteriia</taxon>
        <taxon>Sphingobacteriales</taxon>
        <taxon>Sphingobacteriaceae</taxon>
        <taxon>Mucilaginibacter</taxon>
    </lineage>
</organism>
<reference evidence="1 2" key="1">
    <citation type="journal article" date="2017" name="Int. J. Syst. Evol. Microbiol.">
        <title>Mucilaginibacterpsychrotolerans sp. nov., isolated from peatlands.</title>
        <authorList>
            <person name="Deng Y."/>
            <person name="Shen L."/>
            <person name="Xu B."/>
            <person name="Liu Y."/>
            <person name="Gu Z."/>
            <person name="Liu H."/>
            <person name="Zhou Y."/>
        </authorList>
    </citation>
    <scope>NUCLEOTIDE SEQUENCE [LARGE SCALE GENOMIC DNA]</scope>
    <source>
        <strain evidence="1 2">NH7-4</strain>
    </source>
</reference>
<evidence type="ECO:0000313" key="2">
    <source>
        <dbReference type="Proteomes" id="UP000297540"/>
    </source>
</evidence>
<gene>
    <name evidence="1" type="ORF">E2R66_21250</name>
</gene>
<dbReference type="AlphaFoldDB" id="A0A4Y8S6I8"/>
<sequence>MKYLIFTLLIIGAISFLPFSQRLMAQTGPKPQVLTPPPPDVSALGKFGLIPVSNFSGIPSISYPVYTIQEGNLQFPISLMYHAGGIKVKEESSEVGLGWALSAGGSIVSTVRGGPDFEGGFWATYVDMPDNPQQALLSKSPLFSMDNYYYIWNNDTNAFFANGISSPLVSGLSLPHNGVNKEYFNYFDVAGGKAPDFASDLYMISIGDRSYKFVFDNNFKPVVLGDGALKIELISYPNSSFPDWKVTDEKGIIYFFTQRQLNSTNSTDPFFINNRVSHTLNTWHLTKIVSPVNGEINFEYLYSTQNYTHPLPNIGETYLVGNVSPHTQQQTDNVTASFSIYQQLNISKISFSDGFVQFVYAETRNDLQGARRLQAIEIRNKKGSLVKKIVLDNDAYFTATAGFSGNVGFDGIFSNLSQYTSDNHYKRLKLNGIAETDSLSTVPYKKTLYTYNETLNLPAKLSLSIDHWGYYNGAGNAQLVPPANIYINGAWQSLTGANRDANPNYMQANILTAIQYPTGGTSTFNYETNQYVRSESVTTYRDTVSNSYKASGATVMSATGFMDANGNITPASNWVGKNLNVFCLVDRHGTYPADYFLNILVYKNGAFLKRIPTSASSYTSVLDSSIVIESASTYRVFFEPYTQAFFNNCEIRLQTYVKATGSSTAIVDKTYYSGGLRVSKITNYDPVTQTSNIKKFTYIDGKEDDIPIYVSQVGTDYYKLSEAPNVVLASNNFRYRYGQSIYPFSDGRDAACFGYSTVQISESEGNNLNGMSEFRYNASSNFNVNTVLYYGNTLSNPGILNPIMATIPSIPGGRGDLIEEKHYKKTGSSLVSVSRDYYYYDRDSAPKIWQMLFNQGLSEYTSPGYDNGQVFKIYAHHFPIPVYRNVMKRKEHFEYDVAGNQAQATYEDYTYDKTKGHFQLIKKATGTSREDTLNTYYKYPQDYPDLQAATGLDSAANGIKLLQQKHIIVPLESYNERVTTVPSAAKQYWGGLLNIFNTDQPTLKQVQVLETVSPLYGFAFSSVAGGTLSKAAGYASRLNFKYDSIGRVVQQYPERGASTAYLWGKSLSYPLAKVDNANLANVAFASFEADGNPGWTVASALRDNTTALTGKSSYILSNGTLSKSGLSADNTYIVSYWTKNSTPFSVAGTIAGYPVKGSTHMGWTYYEHRITGQTTISLSGGGYIDEVRLYPVAAQMSTYTYEPLVGVTSMTDVKSQITYFEYDSIQRLVNIKDQDGNIIKHTDYHYHGQ</sequence>